<sequence length="170" mass="17882">MADLITIGLSTIEIGNIATDGGMGDPLEQIGYTAEGTATIETEDPEVTEFFVEEIETPIYQSSKMGKTTISFALASPDLAQCHKVFGGEAPTGTGAAMTWNYPSGTIVVERSLKITPKEGIVFEIPRGRISAKFAGSFGRADTLKVEVSVSVLQPKKAGTPPMILSLVGA</sequence>
<evidence type="ECO:0008006" key="3">
    <source>
        <dbReference type="Google" id="ProtNLM"/>
    </source>
</evidence>
<protein>
    <recommendedName>
        <fullName evidence="3">Phage tail protein</fullName>
    </recommendedName>
</protein>
<dbReference type="RefSeq" id="WP_340240134.1">
    <property type="nucleotide sequence ID" value="NZ_JBBEWC010000018.1"/>
</dbReference>
<reference evidence="2" key="1">
    <citation type="journal article" date="2019" name="Int. J. Syst. Evol. Microbiol.">
        <title>The Global Catalogue of Microorganisms (GCM) 10K type strain sequencing project: providing services to taxonomists for standard genome sequencing and annotation.</title>
        <authorList>
            <consortium name="The Broad Institute Genomics Platform"/>
            <consortium name="The Broad Institute Genome Sequencing Center for Infectious Disease"/>
            <person name="Wu L."/>
            <person name="Ma J."/>
        </authorList>
    </citation>
    <scope>NUCLEOTIDE SEQUENCE [LARGE SCALE GENOMIC DNA]</scope>
    <source>
        <strain evidence="2">KCTC 52344</strain>
    </source>
</reference>
<accession>A0ABW5JCR2</accession>
<dbReference type="EMBL" id="JBHULC010000027">
    <property type="protein sequence ID" value="MFD2523009.1"/>
    <property type="molecule type" value="Genomic_DNA"/>
</dbReference>
<evidence type="ECO:0000313" key="2">
    <source>
        <dbReference type="Proteomes" id="UP001597510"/>
    </source>
</evidence>
<gene>
    <name evidence="1" type="ORF">ACFSR2_19085</name>
</gene>
<name>A0ABW5JCR2_9BACT</name>
<dbReference type="Proteomes" id="UP001597510">
    <property type="component" value="Unassembled WGS sequence"/>
</dbReference>
<comment type="caution">
    <text evidence="1">The sequence shown here is derived from an EMBL/GenBank/DDBJ whole genome shotgun (WGS) entry which is preliminary data.</text>
</comment>
<organism evidence="1 2">
    <name type="scientific">Emticicia soli</name>
    <dbReference type="NCBI Taxonomy" id="2027878"/>
    <lineage>
        <taxon>Bacteria</taxon>
        <taxon>Pseudomonadati</taxon>
        <taxon>Bacteroidota</taxon>
        <taxon>Cytophagia</taxon>
        <taxon>Cytophagales</taxon>
        <taxon>Leadbetterellaceae</taxon>
        <taxon>Emticicia</taxon>
    </lineage>
</organism>
<evidence type="ECO:0000313" key="1">
    <source>
        <dbReference type="EMBL" id="MFD2523009.1"/>
    </source>
</evidence>
<proteinExistence type="predicted"/>
<keyword evidence="2" id="KW-1185">Reference proteome</keyword>